<keyword evidence="6 8" id="KW-0378">Hydrolase</keyword>
<evidence type="ECO:0000256" key="3">
    <source>
        <dbReference type="ARBA" id="ARBA00009528"/>
    </source>
</evidence>
<gene>
    <name evidence="8" type="primary">pepA</name>
    <name evidence="12" type="ORF">BJY28_002306</name>
</gene>
<dbReference type="RefSeq" id="WP_179463142.1">
    <property type="nucleotide sequence ID" value="NZ_JACBZX010000001.1"/>
</dbReference>
<dbReference type="EMBL" id="JACBZX010000001">
    <property type="protein sequence ID" value="NYG37837.1"/>
    <property type="molecule type" value="Genomic_DNA"/>
</dbReference>
<dbReference type="Gene3D" id="3.40.630.10">
    <property type="entry name" value="Zn peptidases"/>
    <property type="match status" value="1"/>
</dbReference>
<evidence type="ECO:0000256" key="5">
    <source>
        <dbReference type="ARBA" id="ARBA00022670"/>
    </source>
</evidence>
<comment type="subcellular location">
    <subcellularLocation>
        <location evidence="8">Cytoplasm</location>
    </subcellularLocation>
</comment>
<evidence type="ECO:0000256" key="2">
    <source>
        <dbReference type="ARBA" id="ARBA00000967"/>
    </source>
</evidence>
<keyword evidence="13" id="KW-1185">Reference proteome</keyword>
<proteinExistence type="inferred from homology"/>
<comment type="function">
    <text evidence="7 8">Presumably involved in the processing and regular turnover of intracellular proteins. Catalyzes the removal of unsubstituted N-terminal amino acids from various peptides.</text>
</comment>
<evidence type="ECO:0000256" key="6">
    <source>
        <dbReference type="ARBA" id="ARBA00022801"/>
    </source>
</evidence>
<dbReference type="EC" id="3.4.11.1" evidence="8"/>
<feature type="binding site" evidence="8">
    <location>
        <position position="371"/>
    </location>
    <ligand>
        <name>Mn(2+)</name>
        <dbReference type="ChEBI" id="CHEBI:29035"/>
        <label>1</label>
    </ligand>
</feature>
<dbReference type="Gene3D" id="3.40.220.10">
    <property type="entry name" value="Leucine Aminopeptidase, subunit E, domain 1"/>
    <property type="match status" value="1"/>
</dbReference>
<protein>
    <recommendedName>
        <fullName evidence="8">Probable cytosol aminopeptidase</fullName>
        <ecNumber evidence="8">3.4.11.1</ecNumber>
    </recommendedName>
    <alternativeName>
        <fullName evidence="8">Leucine aminopeptidase</fullName>
        <shortName evidence="8">LAP</shortName>
        <ecNumber evidence="8">3.4.11.10</ecNumber>
    </alternativeName>
    <alternativeName>
        <fullName evidence="8">Leucyl aminopeptidase</fullName>
    </alternativeName>
</protein>
<evidence type="ECO:0000256" key="4">
    <source>
        <dbReference type="ARBA" id="ARBA00022438"/>
    </source>
</evidence>
<name>A0A852X5X6_9MICO</name>
<dbReference type="Pfam" id="PF02789">
    <property type="entry name" value="Peptidase_M17_N"/>
    <property type="match status" value="1"/>
</dbReference>
<sequence length="529" mass="53246">MSLLSLGSRSAATFAGDALVLGIAPGAGDDPATLVGADLPKKALSHLGSLLAALEPSTAVGSTTTVAAVPGVAARRVVLVGLGGEEDDRPVTEVLRRAAGSATRAAGDGSVALALPHADGAGLAAIAEGALGGAYTFTAHKSAGGADAGTGSSKRKGKGKGSDTHGDGDEREITVYSSLGRKDSPQDVLARAAVVGRAVAWARDLVNTAPNLLYPQTFTEQVQQVAAASDASRRLEVTVLDEEALADGGFGGILGVGQGSTRPPRIVRLAYRPARSGKTPPVALVGKGITFDTGGVCLKPPASMTTMKSDMAGAATVAATVVAAAELGLPVPVTGYLCLAENMPGGNAQRPGDVVTMHNGTTVEIIDTDAEGRMVLADGMSLAVEQGATRVIDVATLTGACVVALGPKIFGVMGNDDDLREQIAVASARVDEPSWPLPLPADLRSGLDSSVADIAHKGDRWGGALTAGLFLQEFARTADGETVPWAHLDIAGPSFNEGGATGHLSKGGTGVAVTTLVELLATQEPTTKR</sequence>
<dbReference type="PRINTS" id="PR00481">
    <property type="entry name" value="LAMNOPPTDASE"/>
</dbReference>
<dbReference type="NCBIfam" id="NF002073">
    <property type="entry name" value="PRK00913.1-2"/>
    <property type="match status" value="1"/>
</dbReference>
<feature type="binding site" evidence="8">
    <location>
        <position position="292"/>
    </location>
    <ligand>
        <name>Mn(2+)</name>
        <dbReference type="ChEBI" id="CHEBI:29035"/>
        <label>1</label>
    </ligand>
</feature>
<dbReference type="InterPro" id="IPR000819">
    <property type="entry name" value="Peptidase_M17_C"/>
</dbReference>
<dbReference type="AlphaFoldDB" id="A0A852X5X6"/>
<keyword evidence="8" id="KW-0479">Metal-binding</keyword>
<keyword evidence="4 8" id="KW-0031">Aminopeptidase</keyword>
<dbReference type="EC" id="3.4.11.10" evidence="8"/>
<dbReference type="GO" id="GO:0005737">
    <property type="term" value="C:cytoplasm"/>
    <property type="evidence" value="ECO:0007669"/>
    <property type="project" value="UniProtKB-SubCell"/>
</dbReference>
<feature type="compositionally biased region" description="Basic and acidic residues" evidence="9">
    <location>
        <begin position="160"/>
        <end position="171"/>
    </location>
</feature>
<feature type="binding site" evidence="8">
    <location>
        <position position="369"/>
    </location>
    <ligand>
        <name>Mn(2+)</name>
        <dbReference type="ChEBI" id="CHEBI:29035"/>
        <label>1</label>
    </ligand>
</feature>
<dbReference type="InterPro" id="IPR008283">
    <property type="entry name" value="Peptidase_M17_N"/>
</dbReference>
<dbReference type="SUPFAM" id="SSF52949">
    <property type="entry name" value="Macro domain-like"/>
    <property type="match status" value="1"/>
</dbReference>
<feature type="active site" evidence="8">
    <location>
        <position position="299"/>
    </location>
</feature>
<dbReference type="PANTHER" id="PTHR11963">
    <property type="entry name" value="LEUCINE AMINOPEPTIDASE-RELATED"/>
    <property type="match status" value="1"/>
</dbReference>
<dbReference type="Proteomes" id="UP000592181">
    <property type="component" value="Unassembled WGS sequence"/>
</dbReference>
<evidence type="ECO:0000256" key="1">
    <source>
        <dbReference type="ARBA" id="ARBA00000135"/>
    </source>
</evidence>
<evidence type="ECO:0000313" key="12">
    <source>
        <dbReference type="EMBL" id="NYG37837.1"/>
    </source>
</evidence>
<keyword evidence="5 8" id="KW-0645">Protease</keyword>
<dbReference type="Pfam" id="PF00883">
    <property type="entry name" value="Peptidase_M17"/>
    <property type="match status" value="1"/>
</dbReference>
<dbReference type="InterPro" id="IPR023042">
    <property type="entry name" value="Peptidase_M17_leu_NH2_pept"/>
</dbReference>
<dbReference type="InterPro" id="IPR011356">
    <property type="entry name" value="Leucine_aapep/pepB"/>
</dbReference>
<feature type="compositionally biased region" description="Low complexity" evidence="9">
    <location>
        <begin position="142"/>
        <end position="152"/>
    </location>
</feature>
<keyword evidence="8" id="KW-0464">Manganese</keyword>
<dbReference type="CDD" id="cd00433">
    <property type="entry name" value="Peptidase_M17"/>
    <property type="match status" value="1"/>
</dbReference>
<evidence type="ECO:0000256" key="8">
    <source>
        <dbReference type="HAMAP-Rule" id="MF_00181"/>
    </source>
</evidence>
<dbReference type="InterPro" id="IPR043472">
    <property type="entry name" value="Macro_dom-like"/>
</dbReference>
<feature type="region of interest" description="Disordered" evidence="9">
    <location>
        <begin position="142"/>
        <end position="171"/>
    </location>
</feature>
<accession>A0A852X5X6</accession>
<dbReference type="GO" id="GO:0006508">
    <property type="term" value="P:proteolysis"/>
    <property type="evidence" value="ECO:0007669"/>
    <property type="project" value="UniProtKB-KW"/>
</dbReference>
<reference evidence="12 13" key="1">
    <citation type="submission" date="2020-07" db="EMBL/GenBank/DDBJ databases">
        <title>Sequencing the genomes of 1000 actinobacteria strains.</title>
        <authorList>
            <person name="Klenk H.-P."/>
        </authorList>
    </citation>
    <scope>NUCLEOTIDE SEQUENCE [LARGE SCALE GENOMIC DNA]</scope>
    <source>
        <strain evidence="12 13">DSM 24723</strain>
    </source>
</reference>
<evidence type="ECO:0000259" key="10">
    <source>
        <dbReference type="Pfam" id="PF00883"/>
    </source>
</evidence>
<comment type="catalytic activity">
    <reaction evidence="1 8">
        <text>Release of an N-terminal amino acid, Xaa-|-Yaa-, in which Xaa is preferably Leu, but may be other amino acids including Pro although not Arg or Lys, and Yaa may be Pro. Amino acid amides and methyl esters are also readily hydrolyzed, but rates on arylamides are exceedingly low.</text>
        <dbReference type="EC" id="3.4.11.1"/>
    </reaction>
</comment>
<comment type="cofactor">
    <cofactor evidence="8">
        <name>Mn(2+)</name>
        <dbReference type="ChEBI" id="CHEBI:29035"/>
    </cofactor>
    <text evidence="8">Binds 2 manganese ions per subunit.</text>
</comment>
<dbReference type="GO" id="GO:0070006">
    <property type="term" value="F:metalloaminopeptidase activity"/>
    <property type="evidence" value="ECO:0007669"/>
    <property type="project" value="InterPro"/>
</dbReference>
<dbReference type="HAMAP" id="MF_00181">
    <property type="entry name" value="Cytosol_peptidase_M17"/>
    <property type="match status" value="1"/>
</dbReference>
<comment type="caution">
    <text evidence="12">The sequence shown here is derived from an EMBL/GenBank/DDBJ whole genome shotgun (WGS) entry which is preliminary data.</text>
</comment>
<feature type="binding site" evidence="8">
    <location>
        <position position="371"/>
    </location>
    <ligand>
        <name>Mn(2+)</name>
        <dbReference type="ChEBI" id="CHEBI:29035"/>
        <label>2</label>
    </ligand>
</feature>
<evidence type="ECO:0000256" key="9">
    <source>
        <dbReference type="SAM" id="MobiDB-lite"/>
    </source>
</evidence>
<organism evidence="12 13">
    <name type="scientific">Janibacter alkaliphilus</name>
    <dbReference type="NCBI Taxonomy" id="1069963"/>
    <lineage>
        <taxon>Bacteria</taxon>
        <taxon>Bacillati</taxon>
        <taxon>Actinomycetota</taxon>
        <taxon>Actinomycetes</taxon>
        <taxon>Micrococcales</taxon>
        <taxon>Intrasporangiaceae</taxon>
        <taxon>Janibacter</taxon>
    </lineage>
</organism>
<dbReference type="PANTHER" id="PTHR11963:SF23">
    <property type="entry name" value="CYTOSOL AMINOPEPTIDASE"/>
    <property type="match status" value="1"/>
</dbReference>
<feature type="active site" evidence="8">
    <location>
        <position position="373"/>
    </location>
</feature>
<dbReference type="GO" id="GO:0030145">
    <property type="term" value="F:manganese ion binding"/>
    <property type="evidence" value="ECO:0007669"/>
    <property type="project" value="UniProtKB-UniRule"/>
</dbReference>
<feature type="binding site" evidence="8">
    <location>
        <position position="310"/>
    </location>
    <ligand>
        <name>Mn(2+)</name>
        <dbReference type="ChEBI" id="CHEBI:29035"/>
        <label>2</label>
    </ligand>
</feature>
<comment type="similarity">
    <text evidence="3 8">Belongs to the peptidase M17 family.</text>
</comment>
<comment type="catalytic activity">
    <reaction evidence="2 8">
        <text>Release of an N-terminal amino acid, preferentially leucine, but not glutamic or aspartic acids.</text>
        <dbReference type="EC" id="3.4.11.10"/>
    </reaction>
</comment>
<feature type="domain" description="Peptidase M17 leucyl aminopeptidase N-terminal" evidence="11">
    <location>
        <begin position="38"/>
        <end position="142"/>
    </location>
</feature>
<evidence type="ECO:0000313" key="13">
    <source>
        <dbReference type="Proteomes" id="UP000592181"/>
    </source>
</evidence>
<feature type="binding site" evidence="8">
    <location>
        <position position="287"/>
    </location>
    <ligand>
        <name>Mn(2+)</name>
        <dbReference type="ChEBI" id="CHEBI:29035"/>
        <label>2</label>
    </ligand>
</feature>
<evidence type="ECO:0000259" key="11">
    <source>
        <dbReference type="Pfam" id="PF02789"/>
    </source>
</evidence>
<feature type="binding site" evidence="8">
    <location>
        <position position="292"/>
    </location>
    <ligand>
        <name>Mn(2+)</name>
        <dbReference type="ChEBI" id="CHEBI:29035"/>
        <label>2</label>
    </ligand>
</feature>
<feature type="domain" description="Cytosol aminopeptidase" evidence="10">
    <location>
        <begin position="201"/>
        <end position="517"/>
    </location>
</feature>
<evidence type="ECO:0000256" key="7">
    <source>
        <dbReference type="ARBA" id="ARBA00049972"/>
    </source>
</evidence>
<dbReference type="SUPFAM" id="SSF53187">
    <property type="entry name" value="Zn-dependent exopeptidases"/>
    <property type="match status" value="1"/>
</dbReference>
<keyword evidence="8" id="KW-0963">Cytoplasm</keyword>